<dbReference type="Pfam" id="PF04519">
    <property type="entry name" value="Bactofilin"/>
    <property type="match status" value="1"/>
</dbReference>
<evidence type="ECO:0000256" key="1">
    <source>
        <dbReference type="ARBA" id="ARBA00044755"/>
    </source>
</evidence>
<evidence type="ECO:0000313" key="2">
    <source>
        <dbReference type="EMBL" id="NII05192.1"/>
    </source>
</evidence>
<dbReference type="InterPro" id="IPR007607">
    <property type="entry name" value="BacA/B"/>
</dbReference>
<reference evidence="2 3" key="1">
    <citation type="submission" date="2020-03" db="EMBL/GenBank/DDBJ databases">
        <authorList>
            <person name="Lai Q."/>
        </authorList>
    </citation>
    <scope>NUCLEOTIDE SEQUENCE [LARGE SCALE GENOMIC DNA]</scope>
    <source>
        <strain evidence="2 3">CCUG 25036</strain>
    </source>
</reference>
<dbReference type="PANTHER" id="PTHR35024:SF4">
    <property type="entry name" value="POLYMER-FORMING CYTOSKELETAL PROTEIN"/>
    <property type="match status" value="1"/>
</dbReference>
<proteinExistence type="inferred from homology"/>
<sequence length="142" mass="14911">MFGSNRKTQPPAVSPAATSLIAQGVVLRGDIDFRGALHLDGTIEGNVRAEGDGILTISETGRVVGRVDVPHAVINGGVTGDVEARDRLELAPLAHIEGDVQYQVLEMAAGAKVNGRMIHRAPPTVRQLAESATEVTRALTKA</sequence>
<comment type="similarity">
    <text evidence="1">Belongs to the bactofilin family.</text>
</comment>
<protein>
    <submittedName>
        <fullName evidence="2">Polymer-forming cytoskeletal protein</fullName>
    </submittedName>
</protein>
<gene>
    <name evidence="2" type="ORF">HBF25_02185</name>
</gene>
<evidence type="ECO:0000313" key="3">
    <source>
        <dbReference type="Proteomes" id="UP000490980"/>
    </source>
</evidence>
<comment type="caution">
    <text evidence="2">The sequence shown here is derived from an EMBL/GenBank/DDBJ whole genome shotgun (WGS) entry which is preliminary data.</text>
</comment>
<dbReference type="RefSeq" id="WP_166946119.1">
    <property type="nucleotide sequence ID" value="NZ_CP077072.1"/>
</dbReference>
<name>A0A7X5U7C9_9GAMM</name>
<dbReference type="EMBL" id="JAARLZ010000001">
    <property type="protein sequence ID" value="NII05192.1"/>
    <property type="molecule type" value="Genomic_DNA"/>
</dbReference>
<keyword evidence="3" id="KW-1185">Reference proteome</keyword>
<dbReference type="PANTHER" id="PTHR35024">
    <property type="entry name" value="HYPOTHETICAL CYTOSOLIC PROTEIN"/>
    <property type="match status" value="1"/>
</dbReference>
<organism evidence="2 3">
    <name type="scientific">Luteibacter anthropi</name>
    <dbReference type="NCBI Taxonomy" id="564369"/>
    <lineage>
        <taxon>Bacteria</taxon>
        <taxon>Pseudomonadati</taxon>
        <taxon>Pseudomonadota</taxon>
        <taxon>Gammaproteobacteria</taxon>
        <taxon>Lysobacterales</taxon>
        <taxon>Rhodanobacteraceae</taxon>
        <taxon>Luteibacter</taxon>
    </lineage>
</organism>
<dbReference type="Proteomes" id="UP000490980">
    <property type="component" value="Unassembled WGS sequence"/>
</dbReference>
<dbReference type="AlphaFoldDB" id="A0A7X5U7C9"/>
<accession>A0A7X5U7C9</accession>